<dbReference type="PROSITE" id="PS00584">
    <property type="entry name" value="PFKB_KINASES_2"/>
    <property type="match status" value="1"/>
</dbReference>
<dbReference type="InterPro" id="IPR029056">
    <property type="entry name" value="Ribokinase-like"/>
</dbReference>
<protein>
    <submittedName>
        <fullName evidence="4">Carbohydrate kinase</fullName>
    </submittedName>
</protein>
<comment type="caution">
    <text evidence="4">The sequence shown here is derived from an EMBL/GenBank/DDBJ whole genome shotgun (WGS) entry which is preliminary data.</text>
</comment>
<dbReference type="EMBL" id="JBDIML010000002">
    <property type="protein sequence ID" value="MEN2767102.1"/>
    <property type="molecule type" value="Genomic_DNA"/>
</dbReference>
<dbReference type="Pfam" id="PF00294">
    <property type="entry name" value="PfkB"/>
    <property type="match status" value="1"/>
</dbReference>
<evidence type="ECO:0000256" key="1">
    <source>
        <dbReference type="ARBA" id="ARBA00022679"/>
    </source>
</evidence>
<dbReference type="SUPFAM" id="SSF46785">
    <property type="entry name" value="Winged helix' DNA-binding domain"/>
    <property type="match status" value="1"/>
</dbReference>
<evidence type="ECO:0000259" key="3">
    <source>
        <dbReference type="PROSITE" id="PS50035"/>
    </source>
</evidence>
<dbReference type="PROSITE" id="PS00583">
    <property type="entry name" value="PFKB_KINASES_1"/>
    <property type="match status" value="1"/>
</dbReference>
<reference evidence="4 5" key="1">
    <citation type="submission" date="2024-05" db="EMBL/GenBank/DDBJ databases">
        <authorList>
            <person name="Haq I."/>
            <person name="Ullah Z."/>
            <person name="Ahmad R."/>
            <person name="Li M."/>
            <person name="Tong Y."/>
        </authorList>
    </citation>
    <scope>NUCLEOTIDE SEQUENCE [LARGE SCALE GENOMIC DNA]</scope>
    <source>
        <strain evidence="4 5">16A2E</strain>
    </source>
</reference>
<keyword evidence="5" id="KW-1185">Reference proteome</keyword>
<dbReference type="InterPro" id="IPR036390">
    <property type="entry name" value="WH_DNA-bd_sf"/>
</dbReference>
<organism evidence="4 5">
    <name type="scientific">Ornithinibacillus xuwenensis</name>
    <dbReference type="NCBI Taxonomy" id="3144668"/>
    <lineage>
        <taxon>Bacteria</taxon>
        <taxon>Bacillati</taxon>
        <taxon>Bacillota</taxon>
        <taxon>Bacilli</taxon>
        <taxon>Bacillales</taxon>
        <taxon>Bacillaceae</taxon>
        <taxon>Ornithinibacillus</taxon>
    </lineage>
</organism>
<name>A0ABU9XFR4_9BACI</name>
<dbReference type="PANTHER" id="PTHR42909:SF4">
    <property type="entry name" value="CARBOHYDRATE KINASE, PFKB FAMILY"/>
    <property type="match status" value="1"/>
</dbReference>
<dbReference type="InterPro" id="IPR002173">
    <property type="entry name" value="Carboh/pur_kinase_PfkB_CS"/>
</dbReference>
<proteinExistence type="predicted"/>
<feature type="domain" description="PLD phosphodiesterase" evidence="3">
    <location>
        <begin position="47"/>
        <end position="76"/>
    </location>
</feature>
<dbReference type="Proteomes" id="UP001444625">
    <property type="component" value="Unassembled WGS sequence"/>
</dbReference>
<dbReference type="Gene3D" id="1.10.10.10">
    <property type="entry name" value="Winged helix-like DNA-binding domain superfamily/Winged helix DNA-binding domain"/>
    <property type="match status" value="1"/>
</dbReference>
<evidence type="ECO:0000313" key="5">
    <source>
        <dbReference type="Proteomes" id="UP001444625"/>
    </source>
</evidence>
<gene>
    <name evidence="4" type="ORF">ABC228_07880</name>
</gene>
<dbReference type="RefSeq" id="WP_345824561.1">
    <property type="nucleotide sequence ID" value="NZ_JBDIML010000002.1"/>
</dbReference>
<accession>A0ABU9XFR4</accession>
<dbReference type="PROSITE" id="PS50035">
    <property type="entry name" value="PLD"/>
    <property type="match status" value="1"/>
</dbReference>
<dbReference type="InterPro" id="IPR011611">
    <property type="entry name" value="PfkB_dom"/>
</dbReference>
<keyword evidence="2 4" id="KW-0418">Kinase</keyword>
<keyword evidence="1" id="KW-0808">Transferase</keyword>
<dbReference type="CDD" id="cd01941">
    <property type="entry name" value="YeiC_kinase_like"/>
    <property type="match status" value="1"/>
</dbReference>
<sequence length="368" mass="40470">MNNALNENEKRIFELIKKNPFVSQQELANEMDLSRPSIANLISGLVKKGYIHGKAYVVNESNQIICIGGANVDRKFYVKGELQFGTSNPIRSTQSAGGVARNVAENLGRLGMDISLITASGLDAEWSFIEVASSTYMDLNHVIPMPKASTGSYSAVINDTGELILALADMDIYDAITPELLQTRLTGFPQPRCIIADLNLASDALFYLQQFANQRKIPLVFIAVSAPKMSRLPDNLDGLTWLIANREESEAYFNIQMKTEKEWENGLQKWLDLGVQNVVVTNGKEGSMIGNKEEGIHFMPALAIQDIQDVTGAGDAFTAAVIHTWLEGRGLKEIAKAGAVNAAKTVQTKYTVRQNLSSLQLQKDMEEI</sequence>
<dbReference type="GO" id="GO:0016301">
    <property type="term" value="F:kinase activity"/>
    <property type="evidence" value="ECO:0007669"/>
    <property type="project" value="UniProtKB-KW"/>
</dbReference>
<dbReference type="Gene3D" id="3.40.1190.20">
    <property type="match status" value="1"/>
</dbReference>
<dbReference type="PANTHER" id="PTHR42909">
    <property type="entry name" value="ZGC:136858"/>
    <property type="match status" value="1"/>
</dbReference>
<evidence type="ECO:0000313" key="4">
    <source>
        <dbReference type="EMBL" id="MEN2767102.1"/>
    </source>
</evidence>
<dbReference type="SUPFAM" id="SSF53613">
    <property type="entry name" value="Ribokinase-like"/>
    <property type="match status" value="1"/>
</dbReference>
<evidence type="ECO:0000256" key="2">
    <source>
        <dbReference type="ARBA" id="ARBA00022777"/>
    </source>
</evidence>
<dbReference type="Pfam" id="PF13412">
    <property type="entry name" value="HTH_24"/>
    <property type="match status" value="1"/>
</dbReference>
<dbReference type="InterPro" id="IPR001736">
    <property type="entry name" value="PLipase_D/transphosphatidylase"/>
</dbReference>
<dbReference type="InterPro" id="IPR036388">
    <property type="entry name" value="WH-like_DNA-bd_sf"/>
</dbReference>